<dbReference type="PANTHER" id="PTHR48099:SF5">
    <property type="entry name" value="C-1-TETRAHYDROFOLATE SYNTHASE, CYTOPLASMIC"/>
    <property type="match status" value="1"/>
</dbReference>
<evidence type="ECO:0000256" key="5">
    <source>
        <dbReference type="ARBA" id="ARBA00022857"/>
    </source>
</evidence>
<feature type="binding site" evidence="9">
    <location>
        <begin position="165"/>
        <end position="167"/>
    </location>
    <ligand>
        <name>NADP(+)</name>
        <dbReference type="ChEBI" id="CHEBI:58349"/>
    </ligand>
</feature>
<keyword evidence="2 9" id="KW-0554">One-carbon metabolism</keyword>
<keyword evidence="9" id="KW-0368">Histidine biosynthesis</keyword>
<evidence type="ECO:0000256" key="9">
    <source>
        <dbReference type="HAMAP-Rule" id="MF_01576"/>
    </source>
</evidence>
<comment type="function">
    <text evidence="9">Catalyzes the oxidation of 5,10-methylenetetrahydrofolate to 5,10-methenyltetrahydrofolate and then the hydrolysis of 5,10-methenyltetrahydrofolate to 10-formyltetrahydrofolate.</text>
</comment>
<evidence type="ECO:0000256" key="1">
    <source>
        <dbReference type="ARBA" id="ARBA00004777"/>
    </source>
</evidence>
<keyword evidence="8 9" id="KW-0511">Multifunctional enzyme</keyword>
<dbReference type="PANTHER" id="PTHR48099">
    <property type="entry name" value="C-1-TETRAHYDROFOLATE SYNTHASE, CYTOPLASMIC-RELATED"/>
    <property type="match status" value="1"/>
</dbReference>
<comment type="subunit">
    <text evidence="9">Homodimer.</text>
</comment>
<comment type="similarity">
    <text evidence="9">Belongs to the tetrahydrofolate dehydrogenase/cyclohydrolase family.</text>
</comment>
<protein>
    <recommendedName>
        <fullName evidence="9">Bifunctional protein FolD</fullName>
    </recommendedName>
    <domain>
        <recommendedName>
            <fullName evidence="9">Methylenetetrahydrofolate dehydrogenase</fullName>
            <ecNumber evidence="9">1.5.1.5</ecNumber>
        </recommendedName>
    </domain>
    <domain>
        <recommendedName>
            <fullName evidence="9">Methenyltetrahydrofolate cyclohydrolase</fullName>
            <ecNumber evidence="9">3.5.4.9</ecNumber>
        </recommendedName>
    </domain>
</protein>
<dbReference type="GO" id="GO:0000105">
    <property type="term" value="P:L-histidine biosynthetic process"/>
    <property type="evidence" value="ECO:0007669"/>
    <property type="project" value="UniProtKB-KW"/>
</dbReference>
<dbReference type="InterPro" id="IPR020631">
    <property type="entry name" value="THF_DH/CycHdrlase_NAD-bd_dom"/>
</dbReference>
<name>A0A136LWE1_9BACT</name>
<comment type="catalytic activity">
    <reaction evidence="9">
        <text>(6R)-5,10-methenyltetrahydrofolate + H2O = (6R)-10-formyltetrahydrofolate + H(+)</text>
        <dbReference type="Rhea" id="RHEA:23700"/>
        <dbReference type="ChEBI" id="CHEBI:15377"/>
        <dbReference type="ChEBI" id="CHEBI:15378"/>
        <dbReference type="ChEBI" id="CHEBI:57455"/>
        <dbReference type="ChEBI" id="CHEBI:195366"/>
        <dbReference type="EC" id="3.5.4.9"/>
    </reaction>
</comment>
<evidence type="ECO:0000256" key="6">
    <source>
        <dbReference type="ARBA" id="ARBA00023002"/>
    </source>
</evidence>
<dbReference type="EMBL" id="JYNZ01000005">
    <property type="protein sequence ID" value="KXK25968.1"/>
    <property type="molecule type" value="Genomic_DNA"/>
</dbReference>
<evidence type="ECO:0000256" key="2">
    <source>
        <dbReference type="ARBA" id="ARBA00022563"/>
    </source>
</evidence>
<dbReference type="InterPro" id="IPR000672">
    <property type="entry name" value="THF_DH/CycHdrlase"/>
</dbReference>
<evidence type="ECO:0000313" key="12">
    <source>
        <dbReference type="EMBL" id="KXK25968.1"/>
    </source>
</evidence>
<dbReference type="CDD" id="cd01080">
    <property type="entry name" value="NAD_bind_m-THF_DH_Cyclohyd"/>
    <property type="match status" value="1"/>
</dbReference>
<feature type="domain" description="Tetrahydrofolate dehydrogenase/cyclohydrolase NAD(P)-binding" evidence="11">
    <location>
        <begin position="132"/>
        <end position="279"/>
    </location>
</feature>
<dbReference type="InterPro" id="IPR036291">
    <property type="entry name" value="NAD(P)-bd_dom_sf"/>
</dbReference>
<comment type="pathway">
    <text evidence="1 9">One-carbon metabolism; tetrahydrofolate interconversion.</text>
</comment>
<dbReference type="InterPro" id="IPR020630">
    <property type="entry name" value="THF_DH/CycHdrlase_cat_dom"/>
</dbReference>
<accession>A0A136LWE1</accession>
<dbReference type="GO" id="GO:0004488">
    <property type="term" value="F:methylenetetrahydrofolate dehydrogenase (NADP+) activity"/>
    <property type="evidence" value="ECO:0007669"/>
    <property type="project" value="UniProtKB-UniRule"/>
</dbReference>
<dbReference type="GO" id="GO:0035999">
    <property type="term" value="P:tetrahydrofolate interconversion"/>
    <property type="evidence" value="ECO:0007669"/>
    <property type="project" value="UniProtKB-UniRule"/>
</dbReference>
<keyword evidence="9" id="KW-0028">Amino-acid biosynthesis</keyword>
<sequence length="286" mass="30232">MQTINGKELAQNILDRISLQTRDLSRPPHLTIIISGENPASEVYVARKQETAATVGITTHLIRTEVSESALLEAVRAAGNDAATDGIIVQLPVPGLDATSVLAAIPADKDVDGLNPLSLGRLYNGSETLVSATPLAVMEALRFIAESEGQSATEYLEGRHALIINRSILFGKPLAALLLEKNATVTVAHSRTRDLAEVSSQADILISATGQHGLITGDHIRQNAVVIDAGFAKEDGRIFGDVDPESVRAKASWLSPVPGGIGPLGVAMLMNNTLKAALAHLEQHRS</sequence>
<dbReference type="PATRIC" id="fig|1617426.3.peg.1243"/>
<evidence type="ECO:0000313" key="13">
    <source>
        <dbReference type="Proteomes" id="UP000070457"/>
    </source>
</evidence>
<gene>
    <name evidence="9 12" type="primary">folD</name>
    <name evidence="12" type="ORF">TR69_WS6001001256</name>
</gene>
<dbReference type="GO" id="GO:0006164">
    <property type="term" value="P:purine nucleotide biosynthetic process"/>
    <property type="evidence" value="ECO:0007669"/>
    <property type="project" value="UniProtKB-KW"/>
</dbReference>
<feature type="domain" description="Tetrahydrofolate dehydrogenase/cyclohydrolase catalytic" evidence="10">
    <location>
        <begin position="4"/>
        <end position="112"/>
    </location>
</feature>
<dbReference type="GO" id="GO:0004477">
    <property type="term" value="F:methenyltetrahydrofolate cyclohydrolase activity"/>
    <property type="evidence" value="ECO:0007669"/>
    <property type="project" value="UniProtKB-UniRule"/>
</dbReference>
<evidence type="ECO:0000259" key="10">
    <source>
        <dbReference type="Pfam" id="PF00763"/>
    </source>
</evidence>
<dbReference type="UniPathway" id="UPA00193"/>
<dbReference type="SUPFAM" id="SSF51735">
    <property type="entry name" value="NAD(P)-binding Rossmann-fold domains"/>
    <property type="match status" value="1"/>
</dbReference>
<reference evidence="12 13" key="1">
    <citation type="submission" date="2015-02" db="EMBL/GenBank/DDBJ databases">
        <title>Improved understanding of the partial-nitritation anammox process through 23 genomes representing the majority of the microbial community.</title>
        <authorList>
            <person name="Speth D.R."/>
            <person name="In T Zandt M."/>
            <person name="Guerrero Cruz S."/>
            <person name="Jetten M.S."/>
            <person name="Dutilh B.E."/>
        </authorList>
    </citation>
    <scope>NUCLEOTIDE SEQUENCE [LARGE SCALE GENOMIC DNA]</scope>
    <source>
        <strain evidence="12">OLB20</strain>
    </source>
</reference>
<evidence type="ECO:0000256" key="4">
    <source>
        <dbReference type="ARBA" id="ARBA00022801"/>
    </source>
</evidence>
<dbReference type="GO" id="GO:0009086">
    <property type="term" value="P:methionine biosynthetic process"/>
    <property type="evidence" value="ECO:0007669"/>
    <property type="project" value="UniProtKB-KW"/>
</dbReference>
<dbReference type="EC" id="1.5.1.5" evidence="9"/>
<dbReference type="SUPFAM" id="SSF53223">
    <property type="entry name" value="Aminoacid dehydrogenase-like, N-terminal domain"/>
    <property type="match status" value="1"/>
</dbReference>
<keyword evidence="5 9" id="KW-0521">NADP</keyword>
<dbReference type="EC" id="3.5.4.9" evidence="9"/>
<evidence type="ECO:0000256" key="8">
    <source>
        <dbReference type="ARBA" id="ARBA00023268"/>
    </source>
</evidence>
<dbReference type="InterPro" id="IPR046346">
    <property type="entry name" value="Aminoacid_DH-like_N_sf"/>
</dbReference>
<evidence type="ECO:0000256" key="7">
    <source>
        <dbReference type="ARBA" id="ARBA00023167"/>
    </source>
</evidence>
<comment type="catalytic activity">
    <reaction evidence="9">
        <text>(6R)-5,10-methylene-5,6,7,8-tetrahydrofolate + NADP(+) = (6R)-5,10-methenyltetrahydrofolate + NADPH</text>
        <dbReference type="Rhea" id="RHEA:22812"/>
        <dbReference type="ChEBI" id="CHEBI:15636"/>
        <dbReference type="ChEBI" id="CHEBI:57455"/>
        <dbReference type="ChEBI" id="CHEBI:57783"/>
        <dbReference type="ChEBI" id="CHEBI:58349"/>
        <dbReference type="EC" id="1.5.1.5"/>
    </reaction>
</comment>
<dbReference type="HAMAP" id="MF_01576">
    <property type="entry name" value="THF_DHG_CYH"/>
    <property type="match status" value="1"/>
</dbReference>
<evidence type="ECO:0000259" key="11">
    <source>
        <dbReference type="Pfam" id="PF02882"/>
    </source>
</evidence>
<keyword evidence="6 9" id="KW-0560">Oxidoreductase</keyword>
<comment type="caution">
    <text evidence="12">The sequence shown here is derived from an EMBL/GenBank/DDBJ whole genome shotgun (WGS) entry which is preliminary data.</text>
</comment>
<dbReference type="Gene3D" id="3.40.50.720">
    <property type="entry name" value="NAD(P)-binding Rossmann-like Domain"/>
    <property type="match status" value="1"/>
</dbReference>
<dbReference type="Proteomes" id="UP000070457">
    <property type="component" value="Unassembled WGS sequence"/>
</dbReference>
<dbReference type="AlphaFoldDB" id="A0A136LWE1"/>
<comment type="caution">
    <text evidence="9">Lacks conserved residue(s) required for the propagation of feature annotation.</text>
</comment>
<organism evidence="12 13">
    <name type="scientific">candidate division WS6 bacterium OLB20</name>
    <dbReference type="NCBI Taxonomy" id="1617426"/>
    <lineage>
        <taxon>Bacteria</taxon>
        <taxon>Candidatus Dojkabacteria</taxon>
    </lineage>
</organism>
<proteinExistence type="inferred from homology"/>
<dbReference type="GO" id="GO:0005829">
    <property type="term" value="C:cytosol"/>
    <property type="evidence" value="ECO:0007669"/>
    <property type="project" value="TreeGrafter"/>
</dbReference>
<evidence type="ECO:0000256" key="3">
    <source>
        <dbReference type="ARBA" id="ARBA00022755"/>
    </source>
</evidence>
<dbReference type="PRINTS" id="PR00085">
    <property type="entry name" value="THFDHDRGNASE"/>
</dbReference>
<dbReference type="STRING" id="1617426.TR69_WS6001001256"/>
<dbReference type="Gene3D" id="3.40.50.10860">
    <property type="entry name" value="Leucine Dehydrogenase, chain A, domain 1"/>
    <property type="match status" value="1"/>
</dbReference>
<keyword evidence="3 9" id="KW-0658">Purine biosynthesis</keyword>
<keyword evidence="4 9" id="KW-0378">Hydrolase</keyword>
<dbReference type="Pfam" id="PF00763">
    <property type="entry name" value="THF_DHG_CYH"/>
    <property type="match status" value="1"/>
</dbReference>
<keyword evidence="7 9" id="KW-0486">Methionine biosynthesis</keyword>
<dbReference type="Pfam" id="PF02882">
    <property type="entry name" value="THF_DHG_CYH_C"/>
    <property type="match status" value="1"/>
</dbReference>